<feature type="domain" description="SusD-like N-terminal" evidence="7">
    <location>
        <begin position="71"/>
        <end position="236"/>
    </location>
</feature>
<comment type="caution">
    <text evidence="8">The sequence shown here is derived from an EMBL/GenBank/DDBJ whole genome shotgun (WGS) entry which is preliminary data.</text>
</comment>
<dbReference type="eggNOG" id="COG0436">
    <property type="taxonomic scope" value="Bacteria"/>
</dbReference>
<evidence type="ECO:0000259" key="6">
    <source>
        <dbReference type="Pfam" id="PF07980"/>
    </source>
</evidence>
<evidence type="ECO:0000256" key="4">
    <source>
        <dbReference type="ARBA" id="ARBA00023136"/>
    </source>
</evidence>
<accession>U5BR31</accession>
<comment type="similarity">
    <text evidence="2">Belongs to the SusD family.</text>
</comment>
<dbReference type="SUPFAM" id="SSF48452">
    <property type="entry name" value="TPR-like"/>
    <property type="match status" value="1"/>
</dbReference>
<dbReference type="EMBL" id="AWXR01000112">
    <property type="protein sequence ID" value="ERM80338.1"/>
    <property type="molecule type" value="Genomic_DNA"/>
</dbReference>
<proteinExistence type="inferred from homology"/>
<dbReference type="Pfam" id="PF07980">
    <property type="entry name" value="SusD_RagB"/>
    <property type="match status" value="1"/>
</dbReference>
<dbReference type="AlphaFoldDB" id="U5BR31"/>
<protein>
    <recommendedName>
        <fullName evidence="10">Carbohydrate-binding protein SusD</fullName>
    </recommendedName>
</protein>
<gene>
    <name evidence="8" type="ORF">P872_13840</name>
</gene>
<evidence type="ECO:0000256" key="2">
    <source>
        <dbReference type="ARBA" id="ARBA00006275"/>
    </source>
</evidence>
<evidence type="ECO:0008006" key="10">
    <source>
        <dbReference type="Google" id="ProtNLM"/>
    </source>
</evidence>
<keyword evidence="3" id="KW-0732">Signal</keyword>
<comment type="subcellular location">
    <subcellularLocation>
        <location evidence="1">Cell outer membrane</location>
    </subcellularLocation>
</comment>
<organism evidence="8 9">
    <name type="scientific">Rhodonellum psychrophilum GCM71 = DSM 17998</name>
    <dbReference type="NCBI Taxonomy" id="1123057"/>
    <lineage>
        <taxon>Bacteria</taxon>
        <taxon>Pseudomonadati</taxon>
        <taxon>Bacteroidota</taxon>
        <taxon>Cytophagia</taxon>
        <taxon>Cytophagales</taxon>
        <taxon>Cytophagaceae</taxon>
        <taxon>Rhodonellum</taxon>
    </lineage>
</organism>
<sequence>MSKFKTPEKMKNLIIYNSIKRYSRIGILGLALMGTQACEDILEENVISNVGNNYLNTASGLNDGVNAAYSSIRAWYGTERGNNFSVFGTDTYTNGADGSFKFMNFYTSDFDSQNAHARELWDQFYQGINTCNAVIERAPNVTGLSETIRKQRVAEVKFIRAHHYFIMTQLFGGIDLQLSESVIPSNQVSRATVPQMYAAIIKDLEEAIPDLEPLSKSANYGRVTRPAAENLLGKVYITKATSEAAANDDYAKAEPLFQKVISDYSFRLLNNFADVHAFGNETNDEIIFSAQYTRSPLTNGGGNNSHVFFLMEYDVQPGMRRDTQNGRPFKRFKPTNYTLNVIFADRINDSRYQGSFKQVYLSNNPGTFNTNFDKSKPTVNFSLGDTAIYDPGFEMSESERAKKPYQVLVPSRYDERLFPALKKHLDPGRVDLTQFEGGRHYIGMRLGETYLLLAEAQLKLNKIAEATANVNAVRTRAAFPGKEASMLITPVQMTMEMIIEERARELLGEQHRWLDLKRWGILLERVKLHNPQATGIQPFHVLRPIPQNQIDRTEGNASSFPQNPGY</sequence>
<dbReference type="InterPro" id="IPR011990">
    <property type="entry name" value="TPR-like_helical_dom_sf"/>
</dbReference>
<dbReference type="Pfam" id="PF14322">
    <property type="entry name" value="SusD-like_3"/>
    <property type="match status" value="1"/>
</dbReference>
<dbReference type="InterPro" id="IPR033985">
    <property type="entry name" value="SusD-like_N"/>
</dbReference>
<evidence type="ECO:0000256" key="3">
    <source>
        <dbReference type="ARBA" id="ARBA00022729"/>
    </source>
</evidence>
<dbReference type="Proteomes" id="UP000016843">
    <property type="component" value="Unassembled WGS sequence"/>
</dbReference>
<evidence type="ECO:0000313" key="8">
    <source>
        <dbReference type="EMBL" id="ERM80338.1"/>
    </source>
</evidence>
<reference evidence="8 9" key="1">
    <citation type="journal article" date="2013" name="Genome Announc.">
        <title>Draft Genome Sequence of the Psychrophilic and Alkaliphilic Rhodonellum psychrophilum Strain GCM71T.</title>
        <authorList>
            <person name="Hauptmann A.L."/>
            <person name="Glaring M.A."/>
            <person name="Hallin P.F."/>
            <person name="Prieme A."/>
            <person name="Stougaard P."/>
        </authorList>
    </citation>
    <scope>NUCLEOTIDE SEQUENCE [LARGE SCALE GENOMIC DNA]</scope>
    <source>
        <strain evidence="8 9">GCM71</strain>
    </source>
</reference>
<feature type="domain" description="RagB/SusD" evidence="6">
    <location>
        <begin position="313"/>
        <end position="566"/>
    </location>
</feature>
<keyword evidence="5" id="KW-0998">Cell outer membrane</keyword>
<keyword evidence="4" id="KW-0472">Membrane</keyword>
<dbReference type="GO" id="GO:0009279">
    <property type="term" value="C:cell outer membrane"/>
    <property type="evidence" value="ECO:0007669"/>
    <property type="project" value="UniProtKB-SubCell"/>
</dbReference>
<evidence type="ECO:0000256" key="1">
    <source>
        <dbReference type="ARBA" id="ARBA00004442"/>
    </source>
</evidence>
<keyword evidence="9" id="KW-1185">Reference proteome</keyword>
<name>U5BR31_9BACT</name>
<evidence type="ECO:0000313" key="9">
    <source>
        <dbReference type="Proteomes" id="UP000016843"/>
    </source>
</evidence>
<dbReference type="PATRIC" id="fig|1123057.7.peg.4852"/>
<evidence type="ECO:0000259" key="7">
    <source>
        <dbReference type="Pfam" id="PF14322"/>
    </source>
</evidence>
<evidence type="ECO:0000256" key="5">
    <source>
        <dbReference type="ARBA" id="ARBA00023237"/>
    </source>
</evidence>
<dbReference type="InterPro" id="IPR012944">
    <property type="entry name" value="SusD_RagB_dom"/>
</dbReference>
<dbReference type="Gene3D" id="1.25.40.390">
    <property type="match status" value="1"/>
</dbReference>